<accession>A0ACC6CEJ4</accession>
<keyword evidence="1" id="KW-0378">Hydrolase</keyword>
<dbReference type="EMBL" id="JAPPUY010000005">
    <property type="protein sequence ID" value="MCY4746851.1"/>
    <property type="molecule type" value="Genomic_DNA"/>
</dbReference>
<comment type="caution">
    <text evidence="1">The sequence shown here is derived from an EMBL/GenBank/DDBJ whole genome shotgun (WGS) entry which is preliminary data.</text>
</comment>
<evidence type="ECO:0000313" key="1">
    <source>
        <dbReference type="EMBL" id="MCY4746851.1"/>
    </source>
</evidence>
<gene>
    <name evidence="1" type="ORF">NYO99_17880</name>
</gene>
<keyword evidence="1" id="KW-0255">Endonuclease</keyword>
<organism evidence="1 2">
    <name type="scientific">Roseateles hydrophilus</name>
    <dbReference type="NCBI Taxonomy" id="2975054"/>
    <lineage>
        <taxon>Bacteria</taxon>
        <taxon>Pseudomonadati</taxon>
        <taxon>Pseudomonadota</taxon>
        <taxon>Betaproteobacteria</taxon>
        <taxon>Burkholderiales</taxon>
        <taxon>Sphaerotilaceae</taxon>
        <taxon>Roseateles</taxon>
    </lineage>
</organism>
<keyword evidence="1" id="KW-0540">Nuclease</keyword>
<dbReference type="Proteomes" id="UP001076464">
    <property type="component" value="Unassembled WGS sequence"/>
</dbReference>
<reference evidence="1" key="1">
    <citation type="submission" date="2022-08" db="EMBL/GenBank/DDBJ databases">
        <title>Genome sequencing of Pelomonas sp. UHG3.</title>
        <authorList>
            <person name="So Y."/>
        </authorList>
    </citation>
    <scope>NUCLEOTIDE SEQUENCE</scope>
    <source>
        <strain evidence="1">UHG3</strain>
    </source>
</reference>
<keyword evidence="2" id="KW-1185">Reference proteome</keyword>
<name>A0ACC6CEJ4_9BURK</name>
<evidence type="ECO:0000313" key="2">
    <source>
        <dbReference type="Proteomes" id="UP001076464"/>
    </source>
</evidence>
<protein>
    <submittedName>
        <fullName evidence="1">HNH endonuclease signature motif containing protein</fullName>
    </submittedName>
</protein>
<proteinExistence type="predicted"/>
<sequence length="467" mass="52000">MKEERIMRLTRQQRDHLEDCALKAFTGSLGNLVNGFRIQTPAGQVAAIYWSDLAPGNELEIALAPVRLTERYDLATTLAWVSALKAKYPATCNVHKHGSDWPIFGVSYAQALSVLADCQRLRTGWMSEGQVADIDRYRLQQSPLAEAASLLNAQLESLRPRARHAVIDLVRQAKVSVQRWHTKADGTPAANPRSNPAYCYDWSFGGGQEPSVACLWHASMKVVDGHIEFVGNLLSSATRLEQIAADTDRPVEHRERARPQAARARRLDKLLRECHGSGAEVRVIVNEGNMRDESALGEESSWVKVRLLDPVAWNVLSYDLMTGECRLRRKPANSRGEAAPITAVRFADQHDLLGADAPERVSTVVQATSRDPKVRLAVLERADGHCELCDTQGFLMDDGRLYLETHHVQPLGKGGKDRVWNVVGLCPNHHREAHHGKRRSEITNELVSLLTSMYPDKGRDGPDMPLM</sequence>